<dbReference type="Proteomes" id="UP000001072">
    <property type="component" value="Unassembled WGS sequence"/>
</dbReference>
<dbReference type="RefSeq" id="XP_007409210.1">
    <property type="nucleotide sequence ID" value="XM_007409148.1"/>
</dbReference>
<dbReference type="GeneID" id="18933936"/>
<evidence type="ECO:0000313" key="3">
    <source>
        <dbReference type="Proteomes" id="UP000001072"/>
    </source>
</evidence>
<sequence>MLRGIQFLAHVSHFNLVNWYNRTFVDDSAIPQFVDNQAFTAAMSEAVCGDGLDLQSLLDHADRRGKQLTVSASGTDHLRFEDAMREHLDLLAVEGTRDRDHYCSRCVRIQSGGTDPATGEEILLDYFRHPRGRDGWSHNRTLPLQCNNRPARRAGSYSRTSATRRPLYQTS</sequence>
<dbReference type="EMBL" id="GL883104">
    <property type="protein sequence ID" value="EGG07303.1"/>
    <property type="molecule type" value="Genomic_DNA"/>
</dbReference>
<dbReference type="HOGENOM" id="CLU_1563187_0_0_1"/>
<gene>
    <name evidence="2" type="ORF">MELLADRAFT_85689</name>
</gene>
<dbReference type="KEGG" id="mlr:MELLADRAFT_85689"/>
<evidence type="ECO:0000313" key="2">
    <source>
        <dbReference type="EMBL" id="EGG07303.1"/>
    </source>
</evidence>
<feature type="region of interest" description="Disordered" evidence="1">
    <location>
        <begin position="137"/>
        <end position="171"/>
    </location>
</feature>
<proteinExistence type="predicted"/>
<evidence type="ECO:0008006" key="4">
    <source>
        <dbReference type="Google" id="ProtNLM"/>
    </source>
</evidence>
<keyword evidence="3" id="KW-1185">Reference proteome</keyword>
<reference evidence="3" key="1">
    <citation type="journal article" date="2011" name="Proc. Natl. Acad. Sci. U.S.A.">
        <title>Obligate biotrophy features unraveled by the genomic analysis of rust fungi.</title>
        <authorList>
            <person name="Duplessis S."/>
            <person name="Cuomo C.A."/>
            <person name="Lin Y.-C."/>
            <person name="Aerts A."/>
            <person name="Tisserant E."/>
            <person name="Veneault-Fourrey C."/>
            <person name="Joly D.L."/>
            <person name="Hacquard S."/>
            <person name="Amselem J."/>
            <person name="Cantarel B.L."/>
            <person name="Chiu R."/>
            <person name="Coutinho P.M."/>
            <person name="Feau N."/>
            <person name="Field M."/>
            <person name="Frey P."/>
            <person name="Gelhaye E."/>
            <person name="Goldberg J."/>
            <person name="Grabherr M.G."/>
            <person name="Kodira C.D."/>
            <person name="Kohler A."/>
            <person name="Kuees U."/>
            <person name="Lindquist E.A."/>
            <person name="Lucas S.M."/>
            <person name="Mago R."/>
            <person name="Mauceli E."/>
            <person name="Morin E."/>
            <person name="Murat C."/>
            <person name="Pangilinan J.L."/>
            <person name="Park R."/>
            <person name="Pearson M."/>
            <person name="Quesneville H."/>
            <person name="Rouhier N."/>
            <person name="Sakthikumar S."/>
            <person name="Salamov A.A."/>
            <person name="Schmutz J."/>
            <person name="Selles B."/>
            <person name="Shapiro H."/>
            <person name="Tanguay P."/>
            <person name="Tuskan G.A."/>
            <person name="Henrissat B."/>
            <person name="Van de Peer Y."/>
            <person name="Rouze P."/>
            <person name="Ellis J.G."/>
            <person name="Dodds P.N."/>
            <person name="Schein J.E."/>
            <person name="Zhong S."/>
            <person name="Hamelin R.C."/>
            <person name="Grigoriev I.V."/>
            <person name="Szabo L.J."/>
            <person name="Martin F."/>
        </authorList>
    </citation>
    <scope>NUCLEOTIDE SEQUENCE [LARGE SCALE GENOMIC DNA]</scope>
    <source>
        <strain evidence="3">98AG31 / pathotype 3-4-7</strain>
    </source>
</reference>
<dbReference type="InParanoid" id="F4RJF6"/>
<name>F4RJF6_MELLP</name>
<protein>
    <recommendedName>
        <fullName evidence="4">CxC5 like cysteine cluster associated with KDZ domain-containing protein</fullName>
    </recommendedName>
</protein>
<dbReference type="VEuPathDB" id="FungiDB:MELLADRAFT_85689"/>
<feature type="compositionally biased region" description="Polar residues" evidence="1">
    <location>
        <begin position="138"/>
        <end position="148"/>
    </location>
</feature>
<accession>F4RJF6</accession>
<dbReference type="AlphaFoldDB" id="F4RJF6"/>
<organism evidence="3">
    <name type="scientific">Melampsora larici-populina (strain 98AG31 / pathotype 3-4-7)</name>
    <name type="common">Poplar leaf rust fungus</name>
    <dbReference type="NCBI Taxonomy" id="747676"/>
    <lineage>
        <taxon>Eukaryota</taxon>
        <taxon>Fungi</taxon>
        <taxon>Dikarya</taxon>
        <taxon>Basidiomycota</taxon>
        <taxon>Pucciniomycotina</taxon>
        <taxon>Pucciniomycetes</taxon>
        <taxon>Pucciniales</taxon>
        <taxon>Melampsoraceae</taxon>
        <taxon>Melampsora</taxon>
    </lineage>
</organism>
<feature type="compositionally biased region" description="Polar residues" evidence="1">
    <location>
        <begin position="157"/>
        <end position="171"/>
    </location>
</feature>
<evidence type="ECO:0000256" key="1">
    <source>
        <dbReference type="SAM" id="MobiDB-lite"/>
    </source>
</evidence>